<protein>
    <submittedName>
        <fullName evidence="2">Uncharacterized protein</fullName>
    </submittedName>
</protein>
<feature type="region of interest" description="Disordered" evidence="1">
    <location>
        <begin position="80"/>
        <end position="107"/>
    </location>
</feature>
<keyword evidence="3" id="KW-1185">Reference proteome</keyword>
<evidence type="ECO:0000256" key="1">
    <source>
        <dbReference type="SAM" id="MobiDB-lite"/>
    </source>
</evidence>
<organism evidence="2 3">
    <name type="scientific">Solanum verrucosum</name>
    <dbReference type="NCBI Taxonomy" id="315347"/>
    <lineage>
        <taxon>Eukaryota</taxon>
        <taxon>Viridiplantae</taxon>
        <taxon>Streptophyta</taxon>
        <taxon>Embryophyta</taxon>
        <taxon>Tracheophyta</taxon>
        <taxon>Spermatophyta</taxon>
        <taxon>Magnoliopsida</taxon>
        <taxon>eudicotyledons</taxon>
        <taxon>Gunneridae</taxon>
        <taxon>Pentapetalae</taxon>
        <taxon>asterids</taxon>
        <taxon>lamiids</taxon>
        <taxon>Solanales</taxon>
        <taxon>Solanaceae</taxon>
        <taxon>Solanoideae</taxon>
        <taxon>Solaneae</taxon>
        <taxon>Solanum</taxon>
    </lineage>
</organism>
<proteinExistence type="predicted"/>
<accession>A0AAF0UA28</accession>
<dbReference type="Proteomes" id="UP001234989">
    <property type="component" value="Chromosome 8"/>
</dbReference>
<evidence type="ECO:0000313" key="3">
    <source>
        <dbReference type="Proteomes" id="UP001234989"/>
    </source>
</evidence>
<evidence type="ECO:0000313" key="2">
    <source>
        <dbReference type="EMBL" id="WMV42028.1"/>
    </source>
</evidence>
<reference evidence="2" key="1">
    <citation type="submission" date="2023-08" db="EMBL/GenBank/DDBJ databases">
        <title>A de novo genome assembly of Solanum verrucosum Schlechtendal, a Mexican diploid species geographically isolated from the other diploid A-genome species in potato relatives.</title>
        <authorList>
            <person name="Hosaka K."/>
        </authorList>
    </citation>
    <scope>NUCLEOTIDE SEQUENCE</scope>
    <source>
        <tissue evidence="2">Young leaves</tissue>
    </source>
</reference>
<gene>
    <name evidence="2" type="ORF">MTR67_035413</name>
</gene>
<name>A0AAF0UA28_SOLVR</name>
<dbReference type="AlphaFoldDB" id="A0AAF0UA28"/>
<sequence length="107" mass="11644">MKIFSLFTGLVSHKFRGILGLKDETYDRGPPFVDGPTVRRWGPVVGIQDLVVSNSTQGRPVWSLVGPTNRRSGHWAITMTQLTGSGPNDGPSAPSSRPSSDFKSRSF</sequence>
<dbReference type="EMBL" id="CP133619">
    <property type="protein sequence ID" value="WMV42028.1"/>
    <property type="molecule type" value="Genomic_DNA"/>
</dbReference>